<protein>
    <submittedName>
        <fullName evidence="10">Voltage-gated potassium channel</fullName>
    </submittedName>
</protein>
<keyword evidence="6 8" id="KW-0472">Membrane</keyword>
<dbReference type="GO" id="GO:0015271">
    <property type="term" value="F:outward rectifier potassium channel activity"/>
    <property type="evidence" value="ECO:0007669"/>
    <property type="project" value="TreeGrafter"/>
</dbReference>
<dbReference type="GO" id="GO:0022841">
    <property type="term" value="F:potassium ion leak channel activity"/>
    <property type="evidence" value="ECO:0007669"/>
    <property type="project" value="TreeGrafter"/>
</dbReference>
<dbReference type="Proteomes" id="UP000054144">
    <property type="component" value="Unassembled WGS sequence"/>
</dbReference>
<dbReference type="Pfam" id="PF07885">
    <property type="entry name" value="Ion_trans_2"/>
    <property type="match status" value="2"/>
</dbReference>
<keyword evidence="11" id="KW-1185">Reference proteome</keyword>
<gene>
    <name evidence="10" type="ORF">FISHEDRAFT_40678</name>
</gene>
<evidence type="ECO:0000256" key="2">
    <source>
        <dbReference type="ARBA" id="ARBA00022448"/>
    </source>
</evidence>
<accession>A0A0D7AHJ1</accession>
<feature type="transmembrane region" description="Helical" evidence="8">
    <location>
        <begin position="84"/>
        <end position="108"/>
    </location>
</feature>
<feature type="transmembrane region" description="Helical" evidence="8">
    <location>
        <begin position="205"/>
        <end position="225"/>
    </location>
</feature>
<sequence>MNTKCRWPRCTEGTIHPNGYFVICTSPCDSSARWWFASTVFPLIAGTFGPIANLFSVCAVAQTWRVKIPPGELDTKGTRVSDPTWLVVLKSISLVFAVIANVLLLLNFGRRVPYRIAMPLTIFCWYISFFFLLVPLCLARSQLMFHPWVGYAFSQSWYYGIISCVIYFVISTLLVLHILGAYVVRAYARSFDILTLPQRTLMLQTMSLILYLSLGAGIFAAVQGWNFNDGLYWALYTLLTIGIGTDFPLTTTLGKALLMPYAVVGIIMVGLIISSIRTLVLERGKIRVVRRGLERQRRKWVKDVQLSGLSFLERKKHEFDTMRRIQMRADRFRRYFAFASSLFASLFLWFMGSLAFWYSEHNYQHWTFFESLYFSYTTLLTIGYGDYYPRSNAGKPFFVVWTLMAVPTVTILISNMEDTIIVTWVKKGAMVIEKTFLPDISTTEPCSHHTDETHDMECRRVEENARDELCRRLGREIARLSRDVGQKKHYDWEDWVEWLALLGDEHAGESTPHALEARAEKGQRRLQVDGDGKADEWSFLWLSDNGPLFSGTSETVWLLEKLCERLETVLQEMSDTSGNDRREATV</sequence>
<evidence type="ECO:0000256" key="5">
    <source>
        <dbReference type="ARBA" id="ARBA00023065"/>
    </source>
</evidence>
<evidence type="ECO:0000256" key="3">
    <source>
        <dbReference type="ARBA" id="ARBA00022692"/>
    </source>
</evidence>
<proteinExistence type="predicted"/>
<organism evidence="10 11">
    <name type="scientific">Fistulina hepatica ATCC 64428</name>
    <dbReference type="NCBI Taxonomy" id="1128425"/>
    <lineage>
        <taxon>Eukaryota</taxon>
        <taxon>Fungi</taxon>
        <taxon>Dikarya</taxon>
        <taxon>Basidiomycota</taxon>
        <taxon>Agaricomycotina</taxon>
        <taxon>Agaricomycetes</taxon>
        <taxon>Agaricomycetidae</taxon>
        <taxon>Agaricales</taxon>
        <taxon>Fistulinaceae</taxon>
        <taxon>Fistulina</taxon>
    </lineage>
</organism>
<reference evidence="10 11" key="1">
    <citation type="journal article" date="2015" name="Fungal Genet. Biol.">
        <title>Evolution of novel wood decay mechanisms in Agaricales revealed by the genome sequences of Fistulina hepatica and Cylindrobasidium torrendii.</title>
        <authorList>
            <person name="Floudas D."/>
            <person name="Held B.W."/>
            <person name="Riley R."/>
            <person name="Nagy L.G."/>
            <person name="Koehler G."/>
            <person name="Ransdell A.S."/>
            <person name="Younus H."/>
            <person name="Chow J."/>
            <person name="Chiniquy J."/>
            <person name="Lipzen A."/>
            <person name="Tritt A."/>
            <person name="Sun H."/>
            <person name="Haridas S."/>
            <person name="LaButti K."/>
            <person name="Ohm R.A."/>
            <person name="Kues U."/>
            <person name="Blanchette R.A."/>
            <person name="Grigoriev I.V."/>
            <person name="Minto R.E."/>
            <person name="Hibbett D.S."/>
        </authorList>
    </citation>
    <scope>NUCLEOTIDE SEQUENCE [LARGE SCALE GENOMIC DNA]</scope>
    <source>
        <strain evidence="10 11">ATCC 64428</strain>
    </source>
</reference>
<evidence type="ECO:0000256" key="8">
    <source>
        <dbReference type="SAM" id="Phobius"/>
    </source>
</evidence>
<dbReference type="SUPFAM" id="SSF81324">
    <property type="entry name" value="Voltage-gated potassium channels"/>
    <property type="match status" value="2"/>
</dbReference>
<feature type="transmembrane region" description="Helical" evidence="8">
    <location>
        <begin position="258"/>
        <end position="281"/>
    </location>
</feature>
<feature type="transmembrane region" description="Helical" evidence="8">
    <location>
        <begin position="397"/>
        <end position="416"/>
    </location>
</feature>
<dbReference type="Gene3D" id="1.10.287.70">
    <property type="match status" value="2"/>
</dbReference>
<dbReference type="InterPro" id="IPR013099">
    <property type="entry name" value="K_chnl_dom"/>
</dbReference>
<keyword evidence="7 10" id="KW-0407">Ion channel</keyword>
<evidence type="ECO:0000313" key="10">
    <source>
        <dbReference type="EMBL" id="KIY49780.1"/>
    </source>
</evidence>
<dbReference type="OrthoDB" id="297496at2759"/>
<comment type="subcellular location">
    <subcellularLocation>
        <location evidence="1">Membrane</location>
        <topology evidence="1">Multi-pass membrane protein</topology>
    </subcellularLocation>
</comment>
<feature type="transmembrane region" description="Helical" evidence="8">
    <location>
        <begin position="157"/>
        <end position="184"/>
    </location>
</feature>
<keyword evidence="4 8" id="KW-1133">Transmembrane helix</keyword>
<dbReference type="AlphaFoldDB" id="A0A0D7AHJ1"/>
<evidence type="ECO:0000313" key="11">
    <source>
        <dbReference type="Proteomes" id="UP000054144"/>
    </source>
</evidence>
<evidence type="ECO:0000259" key="9">
    <source>
        <dbReference type="Pfam" id="PF07885"/>
    </source>
</evidence>
<evidence type="ECO:0000256" key="7">
    <source>
        <dbReference type="ARBA" id="ARBA00023303"/>
    </source>
</evidence>
<evidence type="ECO:0000256" key="1">
    <source>
        <dbReference type="ARBA" id="ARBA00004141"/>
    </source>
</evidence>
<feature type="transmembrane region" description="Helical" evidence="8">
    <location>
        <begin position="335"/>
        <end position="359"/>
    </location>
</feature>
<keyword evidence="2" id="KW-0813">Transport</keyword>
<feature type="domain" description="Potassium channel" evidence="9">
    <location>
        <begin position="208"/>
        <end position="280"/>
    </location>
</feature>
<name>A0A0D7AHJ1_9AGAR</name>
<dbReference type="EMBL" id="KN881721">
    <property type="protein sequence ID" value="KIY49780.1"/>
    <property type="molecule type" value="Genomic_DNA"/>
</dbReference>
<keyword evidence="3 8" id="KW-0812">Transmembrane</keyword>
<dbReference type="GO" id="GO:0005886">
    <property type="term" value="C:plasma membrane"/>
    <property type="evidence" value="ECO:0007669"/>
    <property type="project" value="TreeGrafter"/>
</dbReference>
<dbReference type="InterPro" id="IPR003280">
    <property type="entry name" value="2pore_dom_K_chnl"/>
</dbReference>
<dbReference type="PANTHER" id="PTHR11003:SF342">
    <property type="entry name" value="OUTWARD-RECTIFIER POTASSIUM CHANNEL TOK1"/>
    <property type="match status" value="1"/>
</dbReference>
<dbReference type="GO" id="GO:0030322">
    <property type="term" value="P:stabilization of membrane potential"/>
    <property type="evidence" value="ECO:0007669"/>
    <property type="project" value="TreeGrafter"/>
</dbReference>
<dbReference type="PANTHER" id="PTHR11003">
    <property type="entry name" value="POTASSIUM CHANNEL, SUBFAMILY K"/>
    <property type="match status" value="1"/>
</dbReference>
<feature type="domain" description="Potassium channel" evidence="9">
    <location>
        <begin position="346"/>
        <end position="419"/>
    </location>
</feature>
<evidence type="ECO:0000256" key="6">
    <source>
        <dbReference type="ARBA" id="ARBA00023136"/>
    </source>
</evidence>
<keyword evidence="5" id="KW-0406">Ion transport</keyword>
<evidence type="ECO:0000256" key="4">
    <source>
        <dbReference type="ARBA" id="ARBA00022989"/>
    </source>
</evidence>
<feature type="transmembrane region" description="Helical" evidence="8">
    <location>
        <begin position="365"/>
        <end position="385"/>
    </location>
</feature>
<feature type="transmembrane region" description="Helical" evidence="8">
    <location>
        <begin position="40"/>
        <end position="64"/>
    </location>
</feature>
<feature type="transmembrane region" description="Helical" evidence="8">
    <location>
        <begin position="120"/>
        <end position="145"/>
    </location>
</feature>